<dbReference type="EMBL" id="CP027668">
    <property type="protein sequence ID" value="AVO47627.1"/>
    <property type="molecule type" value="Genomic_DNA"/>
</dbReference>
<evidence type="ECO:0000256" key="2">
    <source>
        <dbReference type="ARBA" id="ARBA00010944"/>
    </source>
</evidence>
<dbReference type="PANTHER" id="PTHR10491">
    <property type="entry name" value="DTDP-4-DEHYDRORHAMNOSE REDUCTASE"/>
    <property type="match status" value="1"/>
</dbReference>
<reference evidence="8 9" key="1">
    <citation type="submission" date="2018-03" db="EMBL/GenBank/DDBJ databases">
        <title>Genome sequencing of Phreatobacter sp.</title>
        <authorList>
            <person name="Kim S.-J."/>
            <person name="Heo J."/>
            <person name="Kwon S.-W."/>
        </authorList>
    </citation>
    <scope>NUCLEOTIDE SEQUENCE [LARGE SCALE GENOMIC DNA]</scope>
    <source>
        <strain evidence="8 9">S-12</strain>
    </source>
</reference>
<keyword evidence="6" id="KW-0560">Oxidoreductase</keyword>
<dbReference type="RefSeq" id="WP_106750997.1">
    <property type="nucleotide sequence ID" value="NZ_CP027668.1"/>
</dbReference>
<comment type="catalytic activity">
    <reaction evidence="5 6">
        <text>dTDP-beta-L-rhamnose + NADP(+) = dTDP-4-dehydro-beta-L-rhamnose + NADPH + H(+)</text>
        <dbReference type="Rhea" id="RHEA:21796"/>
        <dbReference type="ChEBI" id="CHEBI:15378"/>
        <dbReference type="ChEBI" id="CHEBI:57510"/>
        <dbReference type="ChEBI" id="CHEBI:57783"/>
        <dbReference type="ChEBI" id="CHEBI:58349"/>
        <dbReference type="ChEBI" id="CHEBI:62830"/>
        <dbReference type="EC" id="1.1.1.133"/>
    </reaction>
</comment>
<keyword evidence="6" id="KW-0521">NADP</keyword>
<comment type="similarity">
    <text evidence="2 6">Belongs to the dTDP-4-dehydrorhamnose reductase family.</text>
</comment>
<proteinExistence type="inferred from homology"/>
<dbReference type="InterPro" id="IPR005913">
    <property type="entry name" value="dTDP_dehydrorham_reduct"/>
</dbReference>
<organism evidence="8 9">
    <name type="scientific">Phreatobacter cathodiphilus</name>
    <dbReference type="NCBI Taxonomy" id="1868589"/>
    <lineage>
        <taxon>Bacteria</taxon>
        <taxon>Pseudomonadati</taxon>
        <taxon>Pseudomonadota</taxon>
        <taxon>Alphaproteobacteria</taxon>
        <taxon>Hyphomicrobiales</taxon>
        <taxon>Phreatobacteraceae</taxon>
        <taxon>Phreatobacter</taxon>
    </lineage>
</organism>
<dbReference type="CDD" id="cd05254">
    <property type="entry name" value="dTDP_HR_like_SDR_e"/>
    <property type="match status" value="1"/>
</dbReference>
<comment type="cofactor">
    <cofactor evidence="6">
        <name>Mg(2+)</name>
        <dbReference type="ChEBI" id="CHEBI:18420"/>
    </cofactor>
    <text evidence="6">Binds 1 Mg(2+) ion per monomer.</text>
</comment>
<evidence type="ECO:0000313" key="9">
    <source>
        <dbReference type="Proteomes" id="UP000237889"/>
    </source>
</evidence>
<dbReference type="GO" id="GO:0008831">
    <property type="term" value="F:dTDP-4-dehydrorhamnose reductase activity"/>
    <property type="evidence" value="ECO:0007669"/>
    <property type="project" value="UniProtKB-EC"/>
</dbReference>
<evidence type="ECO:0000313" key="8">
    <source>
        <dbReference type="EMBL" id="AVO47627.1"/>
    </source>
</evidence>
<comment type="function">
    <text evidence="6">Catalyzes the reduction of dTDP-6-deoxy-L-lyxo-4-hexulose to yield dTDP-L-rhamnose.</text>
</comment>
<comment type="pathway">
    <text evidence="1 6">Carbohydrate biosynthesis; dTDP-L-rhamnose biosynthesis.</text>
</comment>
<sequence length="300" mass="31583">MRLLVTGLKGQVVSALMERAADDPALTVLTLGRPELDLAAPGDLSVAFRRLEPDAVVSAAAYTAVDAAETEQDLAFRINRDGAGAVAAAAAALGVPVVHLSTDYVFDGTKATPYVETDPVGPTSVYGRSKQMGEEAVAAAAPDHAILRTAWVYAAEGKNFLRTMLRLAATRPEIAVVADQQGTPTYAPDIADAVVGVTRNLLAEPKNPALRGVFHMSGAGETTWAGFAEAIFRESAARGGPSAAVRPITTADYPTPARRPANSRLDCSRLRGMHGITMPTWTDALARCMDRLQQQGTLTS</sequence>
<dbReference type="InterPro" id="IPR029903">
    <property type="entry name" value="RmlD-like-bd"/>
</dbReference>
<dbReference type="PANTHER" id="PTHR10491:SF4">
    <property type="entry name" value="METHIONINE ADENOSYLTRANSFERASE 2 SUBUNIT BETA"/>
    <property type="match status" value="1"/>
</dbReference>
<dbReference type="OrthoDB" id="9803892at2"/>
<name>A0A2S0NHR1_9HYPH</name>
<evidence type="ECO:0000256" key="6">
    <source>
        <dbReference type="RuleBase" id="RU364082"/>
    </source>
</evidence>
<dbReference type="AlphaFoldDB" id="A0A2S0NHR1"/>
<dbReference type="Gene3D" id="3.90.25.10">
    <property type="entry name" value="UDP-galactose 4-epimerase, domain 1"/>
    <property type="match status" value="1"/>
</dbReference>
<evidence type="ECO:0000256" key="1">
    <source>
        <dbReference type="ARBA" id="ARBA00004781"/>
    </source>
</evidence>
<feature type="domain" description="RmlD-like substrate binding" evidence="7">
    <location>
        <begin position="1"/>
        <end position="293"/>
    </location>
</feature>
<dbReference type="KEGG" id="phr:C6569_10905"/>
<dbReference type="NCBIfam" id="TIGR01214">
    <property type="entry name" value="rmlD"/>
    <property type="match status" value="1"/>
</dbReference>
<dbReference type="UniPathway" id="UPA00124"/>
<dbReference type="Pfam" id="PF04321">
    <property type="entry name" value="RmlD_sub_bind"/>
    <property type="match status" value="1"/>
</dbReference>
<evidence type="ECO:0000256" key="4">
    <source>
        <dbReference type="ARBA" id="ARBA00017099"/>
    </source>
</evidence>
<keyword evidence="9" id="KW-1185">Reference proteome</keyword>
<evidence type="ECO:0000256" key="5">
    <source>
        <dbReference type="ARBA" id="ARBA00048200"/>
    </source>
</evidence>
<dbReference type="EC" id="1.1.1.133" evidence="3 6"/>
<dbReference type="Gene3D" id="3.40.50.720">
    <property type="entry name" value="NAD(P)-binding Rossmann-like Domain"/>
    <property type="match status" value="1"/>
</dbReference>
<dbReference type="InterPro" id="IPR036291">
    <property type="entry name" value="NAD(P)-bd_dom_sf"/>
</dbReference>
<accession>A0A2S0NHR1</accession>
<dbReference type="Proteomes" id="UP000237889">
    <property type="component" value="Chromosome"/>
</dbReference>
<protein>
    <recommendedName>
        <fullName evidence="4 6">dTDP-4-dehydrorhamnose reductase</fullName>
        <ecNumber evidence="3 6">1.1.1.133</ecNumber>
    </recommendedName>
</protein>
<dbReference type="GO" id="GO:0019305">
    <property type="term" value="P:dTDP-rhamnose biosynthetic process"/>
    <property type="evidence" value="ECO:0007669"/>
    <property type="project" value="UniProtKB-UniPathway"/>
</dbReference>
<evidence type="ECO:0000256" key="3">
    <source>
        <dbReference type="ARBA" id="ARBA00012929"/>
    </source>
</evidence>
<dbReference type="SUPFAM" id="SSF51735">
    <property type="entry name" value="NAD(P)-binding Rossmann-fold domains"/>
    <property type="match status" value="1"/>
</dbReference>
<gene>
    <name evidence="8" type="primary">rfbD</name>
    <name evidence="8" type="ORF">C6569_10905</name>
</gene>
<evidence type="ECO:0000259" key="7">
    <source>
        <dbReference type="Pfam" id="PF04321"/>
    </source>
</evidence>